<dbReference type="AlphaFoldDB" id="A0A0E2ZIW0"/>
<feature type="transmembrane region" description="Helical" evidence="1">
    <location>
        <begin position="122"/>
        <end position="141"/>
    </location>
</feature>
<keyword evidence="1" id="KW-0472">Membrane</keyword>
<reference evidence="2 3" key="1">
    <citation type="submission" date="2014-07" db="EMBL/GenBank/DDBJ databases">
        <title>Comparative analysis of Nitrosococcus oceani genome inventories of strains from Pacific and Atlantic gyres.</title>
        <authorList>
            <person name="Lim C.K."/>
            <person name="Wang L."/>
            <person name="Sayavedra-Soto L.A."/>
            <person name="Klotz M.G."/>
        </authorList>
    </citation>
    <scope>NUCLEOTIDE SEQUENCE [LARGE SCALE GENOMIC DNA]</scope>
    <source>
        <strain evidence="2 3">C-27</strain>
    </source>
</reference>
<evidence type="ECO:0000313" key="2">
    <source>
        <dbReference type="EMBL" id="KFI18152.1"/>
    </source>
</evidence>
<dbReference type="HOGENOM" id="CLU_108389_0_0_6"/>
<name>A0A0E2ZIW0_9GAMM</name>
<accession>A0A0E2ZIW0</accession>
<sequence length="206" mass="23728">MKVSKRSWYLPCLIWGLLALPPLRHALEMSMITHMLVQLPVLAFLGWWLGQTFPEKLKRRIAPWNRWGISGMILVVVTVFYWMLPRALDAAISEPLFEIAKFIGIPLFVGTALSLSWFQLNFIARGVLMLEFWAMFMRLGWLYVVLPDRLCANYLLGEQRILGRALLILGGIWAVNWTLRVLFGVKWKKPKMLASSPSLSEKNKSP</sequence>
<proteinExistence type="predicted"/>
<comment type="caution">
    <text evidence="2">The sequence shown here is derived from an EMBL/GenBank/DDBJ whole genome shotgun (WGS) entry which is preliminary data.</text>
</comment>
<evidence type="ECO:0000256" key="1">
    <source>
        <dbReference type="SAM" id="Phobius"/>
    </source>
</evidence>
<feature type="transmembrane region" description="Helical" evidence="1">
    <location>
        <begin position="66"/>
        <end position="84"/>
    </location>
</feature>
<organism evidence="2 3">
    <name type="scientific">Nitrosococcus oceani C-27</name>
    <dbReference type="NCBI Taxonomy" id="314279"/>
    <lineage>
        <taxon>Bacteria</taxon>
        <taxon>Pseudomonadati</taxon>
        <taxon>Pseudomonadota</taxon>
        <taxon>Gammaproteobacteria</taxon>
        <taxon>Chromatiales</taxon>
        <taxon>Chromatiaceae</taxon>
        <taxon>Nitrosococcus</taxon>
    </lineage>
</organism>
<evidence type="ECO:0000313" key="3">
    <source>
        <dbReference type="Proteomes" id="UP000028839"/>
    </source>
</evidence>
<keyword evidence="1" id="KW-1133">Transmembrane helix</keyword>
<dbReference type="Proteomes" id="UP000028839">
    <property type="component" value="Unassembled WGS sequence"/>
</dbReference>
<feature type="transmembrane region" description="Helical" evidence="1">
    <location>
        <begin position="96"/>
        <end position="115"/>
    </location>
</feature>
<protein>
    <submittedName>
        <fullName evidence="2">Membrane protein</fullName>
    </submittedName>
</protein>
<feature type="transmembrane region" description="Helical" evidence="1">
    <location>
        <begin position="161"/>
        <end position="183"/>
    </location>
</feature>
<keyword evidence="1" id="KW-0812">Transmembrane</keyword>
<dbReference type="EMBL" id="JPGN01000087">
    <property type="protein sequence ID" value="KFI18152.1"/>
    <property type="molecule type" value="Genomic_DNA"/>
</dbReference>
<feature type="transmembrane region" description="Helical" evidence="1">
    <location>
        <begin position="36"/>
        <end position="54"/>
    </location>
</feature>
<dbReference type="OrthoDB" id="2388670at2"/>
<gene>
    <name evidence="2" type="ORF">IB75_15775</name>
</gene>